<dbReference type="Proteomes" id="UP000246077">
    <property type="component" value="Unassembled WGS sequence"/>
</dbReference>
<evidence type="ECO:0000256" key="3">
    <source>
        <dbReference type="ARBA" id="ARBA00023125"/>
    </source>
</evidence>
<dbReference type="Pfam" id="PF03466">
    <property type="entry name" value="LysR_substrate"/>
    <property type="match status" value="1"/>
</dbReference>
<keyword evidence="4" id="KW-0804">Transcription</keyword>
<evidence type="ECO:0000256" key="2">
    <source>
        <dbReference type="ARBA" id="ARBA00023015"/>
    </source>
</evidence>
<dbReference type="PANTHER" id="PTHR30537:SF79">
    <property type="entry name" value="TRANSCRIPTIONAL REGULATOR-RELATED"/>
    <property type="match status" value="1"/>
</dbReference>
<evidence type="ECO:0000313" key="7">
    <source>
        <dbReference type="Proteomes" id="UP000246077"/>
    </source>
</evidence>
<keyword evidence="7" id="KW-1185">Reference proteome</keyword>
<dbReference type="InterPro" id="IPR005119">
    <property type="entry name" value="LysR_subst-bd"/>
</dbReference>
<dbReference type="InterPro" id="IPR036388">
    <property type="entry name" value="WH-like_DNA-bd_sf"/>
</dbReference>
<dbReference type="Gene3D" id="3.40.190.10">
    <property type="entry name" value="Periplasmic binding protein-like II"/>
    <property type="match status" value="2"/>
</dbReference>
<dbReference type="InterPro" id="IPR036390">
    <property type="entry name" value="WH_DNA-bd_sf"/>
</dbReference>
<accession>A0A317DW26</accession>
<dbReference type="PANTHER" id="PTHR30537">
    <property type="entry name" value="HTH-TYPE TRANSCRIPTIONAL REGULATOR"/>
    <property type="match status" value="1"/>
</dbReference>
<dbReference type="PROSITE" id="PS50931">
    <property type="entry name" value="HTH_LYSR"/>
    <property type="match status" value="1"/>
</dbReference>
<dbReference type="RefSeq" id="WP_109922575.1">
    <property type="nucleotide sequence ID" value="NZ_QGLF01000005.1"/>
</dbReference>
<evidence type="ECO:0000313" key="6">
    <source>
        <dbReference type="EMBL" id="PWR18889.1"/>
    </source>
</evidence>
<evidence type="ECO:0000256" key="1">
    <source>
        <dbReference type="ARBA" id="ARBA00009437"/>
    </source>
</evidence>
<dbReference type="PRINTS" id="PR00039">
    <property type="entry name" value="HTHLYSR"/>
</dbReference>
<dbReference type="GO" id="GO:0006351">
    <property type="term" value="P:DNA-templated transcription"/>
    <property type="evidence" value="ECO:0007669"/>
    <property type="project" value="TreeGrafter"/>
</dbReference>
<dbReference type="GO" id="GO:0043565">
    <property type="term" value="F:sequence-specific DNA binding"/>
    <property type="evidence" value="ECO:0007669"/>
    <property type="project" value="TreeGrafter"/>
</dbReference>
<comment type="similarity">
    <text evidence="1">Belongs to the LysR transcriptional regulatory family.</text>
</comment>
<dbReference type="CDD" id="cd08432">
    <property type="entry name" value="PBP2_GcdR_TrpI_HvrB_AmpR_like"/>
    <property type="match status" value="1"/>
</dbReference>
<evidence type="ECO:0000259" key="5">
    <source>
        <dbReference type="PROSITE" id="PS50931"/>
    </source>
</evidence>
<dbReference type="GO" id="GO:0003700">
    <property type="term" value="F:DNA-binding transcription factor activity"/>
    <property type="evidence" value="ECO:0007669"/>
    <property type="project" value="InterPro"/>
</dbReference>
<dbReference type="InterPro" id="IPR058163">
    <property type="entry name" value="LysR-type_TF_proteobact-type"/>
</dbReference>
<keyword evidence="3" id="KW-0238">DNA-binding</keyword>
<organism evidence="6 7">
    <name type="scientific">Zavarzinia compransoris</name>
    <dbReference type="NCBI Taxonomy" id="1264899"/>
    <lineage>
        <taxon>Bacteria</taxon>
        <taxon>Pseudomonadati</taxon>
        <taxon>Pseudomonadota</taxon>
        <taxon>Alphaproteobacteria</taxon>
        <taxon>Rhodospirillales</taxon>
        <taxon>Zavarziniaceae</taxon>
        <taxon>Zavarzinia</taxon>
    </lineage>
</organism>
<dbReference type="OrthoDB" id="9794694at2"/>
<comment type="caution">
    <text evidence="6">The sequence shown here is derived from an EMBL/GenBank/DDBJ whole genome shotgun (WGS) entry which is preliminary data.</text>
</comment>
<sequence>MDRLPLNALRAFEAAARHLSLTRAAGELHLTHGAISHQVRALEAVLGTALFHRRGRGLVLTEPGQQLAGVLTANFAGINQAMNAIRRQASGTLTVTVLTSFAARWLVPRLERFAEAHPDIVLNLSTSRELADLRRDGIDVGVRVGRGDYPGLDTRFLMAEDLYVVAAPHLAGGLPKAPEDLCRYTLLRDSFDDWAMWCRAAHLDIKTLKFGTAIQDSAVLLDAVVSGGGIALARSVLAAADLAAGRLVRLFDVQVADVFAYWTVALPERAEEPAIRRFRDWLHAEAERFTGGQRPPVKPASFRP</sequence>
<dbReference type="InterPro" id="IPR000847">
    <property type="entry name" value="LysR_HTH_N"/>
</dbReference>
<dbReference type="Gene3D" id="1.10.10.10">
    <property type="entry name" value="Winged helix-like DNA-binding domain superfamily/Winged helix DNA-binding domain"/>
    <property type="match status" value="1"/>
</dbReference>
<dbReference type="SUPFAM" id="SSF53850">
    <property type="entry name" value="Periplasmic binding protein-like II"/>
    <property type="match status" value="1"/>
</dbReference>
<dbReference type="NCBIfam" id="NF008352">
    <property type="entry name" value="PRK11139.1"/>
    <property type="match status" value="1"/>
</dbReference>
<name>A0A317DW26_9PROT</name>
<dbReference type="EMBL" id="QGLF01000005">
    <property type="protein sequence ID" value="PWR18889.1"/>
    <property type="molecule type" value="Genomic_DNA"/>
</dbReference>
<evidence type="ECO:0000256" key="4">
    <source>
        <dbReference type="ARBA" id="ARBA00023163"/>
    </source>
</evidence>
<reference evidence="7" key="1">
    <citation type="submission" date="2018-05" db="EMBL/GenBank/DDBJ databases">
        <title>Zavarzinia sp. HR-AS.</title>
        <authorList>
            <person name="Lee Y."/>
            <person name="Jeon C.O."/>
        </authorList>
    </citation>
    <scope>NUCLEOTIDE SEQUENCE [LARGE SCALE GENOMIC DNA]</scope>
    <source>
        <strain evidence="7">DSM 1231</strain>
    </source>
</reference>
<protein>
    <submittedName>
        <fullName evidence="6">Transcriptional regulator</fullName>
    </submittedName>
</protein>
<proteinExistence type="inferred from homology"/>
<dbReference type="FunFam" id="1.10.10.10:FF:000038">
    <property type="entry name" value="Glycine cleavage system transcriptional activator"/>
    <property type="match status" value="1"/>
</dbReference>
<feature type="domain" description="HTH lysR-type" evidence="5">
    <location>
        <begin position="4"/>
        <end position="61"/>
    </location>
</feature>
<dbReference type="SUPFAM" id="SSF46785">
    <property type="entry name" value="Winged helix' DNA-binding domain"/>
    <property type="match status" value="1"/>
</dbReference>
<dbReference type="AlphaFoldDB" id="A0A317DW26"/>
<gene>
    <name evidence="6" type="ORF">DKG75_18115</name>
</gene>
<dbReference type="Pfam" id="PF00126">
    <property type="entry name" value="HTH_1"/>
    <property type="match status" value="1"/>
</dbReference>
<keyword evidence="2" id="KW-0805">Transcription regulation</keyword>